<dbReference type="Gene3D" id="3.40.710.10">
    <property type="entry name" value="DD-peptidase/beta-lactamase superfamily"/>
    <property type="match status" value="1"/>
</dbReference>
<dbReference type="SUPFAM" id="SSF56601">
    <property type="entry name" value="beta-lactamase/transpeptidase-like"/>
    <property type="match status" value="1"/>
</dbReference>
<evidence type="ECO:0000313" key="12">
    <source>
        <dbReference type="Proteomes" id="UP000295484"/>
    </source>
</evidence>
<dbReference type="EMBL" id="SOEB01000021">
    <property type="protein sequence ID" value="TDX24840.1"/>
    <property type="molecule type" value="Genomic_DNA"/>
</dbReference>
<accession>A0A4R8FFU4</accession>
<evidence type="ECO:0000256" key="6">
    <source>
        <dbReference type="ARBA" id="ARBA00023316"/>
    </source>
</evidence>
<evidence type="ECO:0000256" key="5">
    <source>
        <dbReference type="ARBA" id="ARBA00022984"/>
    </source>
</evidence>
<evidence type="ECO:0000256" key="9">
    <source>
        <dbReference type="RuleBase" id="RU004016"/>
    </source>
</evidence>
<dbReference type="PANTHER" id="PTHR21581:SF6">
    <property type="entry name" value="TRAFFICKING PROTEIN PARTICLE COMPLEX SUBUNIT 12"/>
    <property type="match status" value="1"/>
</dbReference>
<dbReference type="InterPro" id="IPR012338">
    <property type="entry name" value="Beta-lactam/transpept-like"/>
</dbReference>
<dbReference type="InterPro" id="IPR001967">
    <property type="entry name" value="Peptidase_S11_N"/>
</dbReference>
<dbReference type="Pfam" id="PF00768">
    <property type="entry name" value="Peptidase_S11"/>
    <property type="match status" value="1"/>
</dbReference>
<evidence type="ECO:0000256" key="1">
    <source>
        <dbReference type="ARBA" id="ARBA00007164"/>
    </source>
</evidence>
<dbReference type="GO" id="GO:0071555">
    <property type="term" value="P:cell wall organization"/>
    <property type="evidence" value="ECO:0007669"/>
    <property type="project" value="UniProtKB-KW"/>
</dbReference>
<evidence type="ECO:0000256" key="3">
    <source>
        <dbReference type="ARBA" id="ARBA00022801"/>
    </source>
</evidence>
<dbReference type="PANTHER" id="PTHR21581">
    <property type="entry name" value="D-ALANYL-D-ALANINE CARBOXYPEPTIDASE"/>
    <property type="match status" value="1"/>
</dbReference>
<dbReference type="Proteomes" id="UP000295484">
    <property type="component" value="Unassembled WGS sequence"/>
</dbReference>
<dbReference type="GO" id="GO:0009252">
    <property type="term" value="P:peptidoglycan biosynthetic process"/>
    <property type="evidence" value="ECO:0007669"/>
    <property type="project" value="UniProtKB-KW"/>
</dbReference>
<dbReference type="GO" id="GO:0006508">
    <property type="term" value="P:proteolysis"/>
    <property type="evidence" value="ECO:0007669"/>
    <property type="project" value="InterPro"/>
</dbReference>
<feature type="active site" description="Acyl-ester intermediate" evidence="7">
    <location>
        <position position="65"/>
    </location>
</feature>
<dbReference type="AlphaFoldDB" id="A0A4R8FFU4"/>
<evidence type="ECO:0000313" key="11">
    <source>
        <dbReference type="EMBL" id="TDX24840.1"/>
    </source>
</evidence>
<feature type="domain" description="Peptidase S11 D-alanyl-D-alanine carboxypeptidase A N-terminal" evidence="10">
    <location>
        <begin position="40"/>
        <end position="258"/>
    </location>
</feature>
<comment type="similarity">
    <text evidence="1 9">Belongs to the peptidase S11 family.</text>
</comment>
<keyword evidence="4" id="KW-0133">Cell shape</keyword>
<keyword evidence="2" id="KW-0732">Signal</keyword>
<evidence type="ECO:0000256" key="7">
    <source>
        <dbReference type="PIRSR" id="PIRSR618044-1"/>
    </source>
</evidence>
<feature type="active site" evidence="7">
    <location>
        <position position="125"/>
    </location>
</feature>
<keyword evidence="3" id="KW-0378">Hydrolase</keyword>
<keyword evidence="6" id="KW-0961">Cell wall biogenesis/degradation</keyword>
<name>A0A4R8FFU4_9RHOB</name>
<dbReference type="PRINTS" id="PR00725">
    <property type="entry name" value="DADACBPTASE1"/>
</dbReference>
<dbReference type="GO" id="GO:0008360">
    <property type="term" value="P:regulation of cell shape"/>
    <property type="evidence" value="ECO:0007669"/>
    <property type="project" value="UniProtKB-KW"/>
</dbReference>
<keyword evidence="11" id="KW-0645">Protease</keyword>
<gene>
    <name evidence="11" type="ORF">EV657_12115</name>
</gene>
<organism evidence="11 12">
    <name type="scientific">Rhodovulum visakhapatnamense</name>
    <dbReference type="NCBI Taxonomy" id="364297"/>
    <lineage>
        <taxon>Bacteria</taxon>
        <taxon>Pseudomonadati</taxon>
        <taxon>Pseudomonadota</taxon>
        <taxon>Alphaproteobacteria</taxon>
        <taxon>Rhodobacterales</taxon>
        <taxon>Paracoccaceae</taxon>
        <taxon>Rhodovulum</taxon>
    </lineage>
</organism>
<evidence type="ECO:0000256" key="8">
    <source>
        <dbReference type="PIRSR" id="PIRSR618044-2"/>
    </source>
</evidence>
<feature type="active site" description="Proton acceptor" evidence="7">
    <location>
        <position position="68"/>
    </location>
</feature>
<evidence type="ECO:0000256" key="2">
    <source>
        <dbReference type="ARBA" id="ARBA00022729"/>
    </source>
</evidence>
<evidence type="ECO:0000259" key="10">
    <source>
        <dbReference type="Pfam" id="PF00768"/>
    </source>
</evidence>
<keyword evidence="5" id="KW-0573">Peptidoglycan synthesis</keyword>
<feature type="binding site" evidence="8">
    <location>
        <position position="228"/>
    </location>
    <ligand>
        <name>substrate</name>
    </ligand>
</feature>
<proteinExistence type="inferred from homology"/>
<evidence type="ECO:0000256" key="4">
    <source>
        <dbReference type="ARBA" id="ARBA00022960"/>
    </source>
</evidence>
<keyword evidence="11" id="KW-0121">Carboxypeptidase</keyword>
<comment type="caution">
    <text evidence="11">The sequence shown here is derived from an EMBL/GenBank/DDBJ whole genome shotgun (WGS) entry which is preliminary data.</text>
</comment>
<sequence length="546" mass="56599">MKRQVPVRRASLCVRHALLFAILAFGISIAATGLRAAPSASFVVDARTGEVLHAENADTRLHPASLTKMMTLYLAFEAIEHGEISPETVVTISAHAASEPPSKLGLRAGQKIRFKYLIRAAAIKSANDAATAIGEALEGSEAAFARRMNRTARAMGMNRTTFRNANGLTEEGHLSTARDLTILARHVVYDYPGYYNIFSRVTDDAGGRQVYSTNRRFLGSYSGADGIKTGYTNAAGYNLVGSAIRGQERIIATVLGGRSTAARNAEVAKLLDLGFRKAPSRVALRSPQKPPYLTGAARLAAVPPVEAAPSASAPAVMARSMRPRARPGAAAPTEALIAALAADVSTSVSAAKAELTVPAPAAASAPEAEVASASGAAVLAVSIPPRARPAGLAPEAVAPVTPAPVADPVAVAAAVPAASEPAATDLAAVAAAAAAAASAPPAAPDAVELALAEDEPQIVSRMSSSGGRYWGINVGNYNSRYQAERVLLRTALQEMGILDNALRKVVQGRRGFEANFVGMTELEADQACRRLQSHGSTCSTFGQPPS</sequence>
<dbReference type="InterPro" id="IPR018044">
    <property type="entry name" value="Peptidase_S11"/>
</dbReference>
<dbReference type="GO" id="GO:0009002">
    <property type="term" value="F:serine-type D-Ala-D-Ala carboxypeptidase activity"/>
    <property type="evidence" value="ECO:0007669"/>
    <property type="project" value="InterPro"/>
</dbReference>
<reference evidence="11 12" key="1">
    <citation type="submission" date="2019-03" db="EMBL/GenBank/DDBJ databases">
        <title>Genomic Encyclopedia of Type Strains, Phase IV (KMG-IV): sequencing the most valuable type-strain genomes for metagenomic binning, comparative biology and taxonomic classification.</title>
        <authorList>
            <person name="Goeker M."/>
        </authorList>
    </citation>
    <scope>NUCLEOTIDE SEQUENCE [LARGE SCALE GENOMIC DNA]</scope>
    <source>
        <strain evidence="11 12">JA181</strain>
    </source>
</reference>
<protein>
    <submittedName>
        <fullName evidence="11">D-alanyl-D-alanine carboxypeptidase</fullName>
    </submittedName>
</protein>